<proteinExistence type="predicted"/>
<evidence type="ECO:0000313" key="2">
    <source>
        <dbReference type="Proteomes" id="UP000886653"/>
    </source>
</evidence>
<comment type="caution">
    <text evidence="1">The sequence shown here is derived from an EMBL/GenBank/DDBJ whole genome shotgun (WGS) entry which is preliminary data.</text>
</comment>
<dbReference type="AlphaFoldDB" id="A0A9P6NM44"/>
<gene>
    <name evidence="1" type="ORF">CROQUDRAFT_655465</name>
</gene>
<sequence length="55" mass="6158">MGISLSKSSRKLVSSLHSFQHTHPISIQLRKPSQLSSAKFNENKFGLGFMTKLNI</sequence>
<dbReference type="EMBL" id="MU167241">
    <property type="protein sequence ID" value="KAG0148077.1"/>
    <property type="molecule type" value="Genomic_DNA"/>
</dbReference>
<keyword evidence="2" id="KW-1185">Reference proteome</keyword>
<accession>A0A9P6NM44</accession>
<evidence type="ECO:0000313" key="1">
    <source>
        <dbReference type="EMBL" id="KAG0148077.1"/>
    </source>
</evidence>
<dbReference type="Proteomes" id="UP000886653">
    <property type="component" value="Unassembled WGS sequence"/>
</dbReference>
<reference evidence="1" key="1">
    <citation type="submission" date="2013-11" db="EMBL/GenBank/DDBJ databases">
        <title>Genome sequence of the fusiform rust pathogen reveals effectors for host alternation and coevolution with pine.</title>
        <authorList>
            <consortium name="DOE Joint Genome Institute"/>
            <person name="Smith K."/>
            <person name="Pendleton A."/>
            <person name="Kubisiak T."/>
            <person name="Anderson C."/>
            <person name="Salamov A."/>
            <person name="Aerts A."/>
            <person name="Riley R."/>
            <person name="Clum A."/>
            <person name="Lindquist E."/>
            <person name="Ence D."/>
            <person name="Campbell M."/>
            <person name="Kronenberg Z."/>
            <person name="Feau N."/>
            <person name="Dhillon B."/>
            <person name="Hamelin R."/>
            <person name="Burleigh J."/>
            <person name="Smith J."/>
            <person name="Yandell M."/>
            <person name="Nelson C."/>
            <person name="Grigoriev I."/>
            <person name="Davis J."/>
        </authorList>
    </citation>
    <scope>NUCLEOTIDE SEQUENCE</scope>
    <source>
        <strain evidence="1">G11</strain>
    </source>
</reference>
<name>A0A9P6NM44_9BASI</name>
<organism evidence="1 2">
    <name type="scientific">Cronartium quercuum f. sp. fusiforme G11</name>
    <dbReference type="NCBI Taxonomy" id="708437"/>
    <lineage>
        <taxon>Eukaryota</taxon>
        <taxon>Fungi</taxon>
        <taxon>Dikarya</taxon>
        <taxon>Basidiomycota</taxon>
        <taxon>Pucciniomycotina</taxon>
        <taxon>Pucciniomycetes</taxon>
        <taxon>Pucciniales</taxon>
        <taxon>Coleosporiaceae</taxon>
        <taxon>Cronartium</taxon>
    </lineage>
</organism>
<protein>
    <submittedName>
        <fullName evidence="1">Uncharacterized protein</fullName>
    </submittedName>
</protein>